<dbReference type="SUPFAM" id="SSF53335">
    <property type="entry name" value="S-adenosyl-L-methionine-dependent methyltransferases"/>
    <property type="match status" value="1"/>
</dbReference>
<keyword evidence="1" id="KW-0732">Signal</keyword>
<feature type="domain" description="Methyltransferase type 11" evidence="2">
    <location>
        <begin position="161"/>
        <end position="224"/>
    </location>
</feature>
<sequence>MLSARASLLGAVFLGSAAAFSPLLPAGLRTSLSPRVSPASSSFLPASSRRYTPPSLVTMAAQRGQITVEDVLANPKWPEEWPFSDSDFKRMDETDDEIFYDTPRLVYHIDEGAVAALTEYYAKTIKPKSDILDICSSWVSHFPKVFTETMGRRAGLGMNAAELKENKQLTEFQVQNLNLNSKLPYEDDSFDAVTCVVSVDYLIKPLEVFKEVQRVLRPGGVFIVSQSNRCFATKAIQIWLNTNDLEHVFIIGSYFHYAGGFKPPKALDISPGKPKEGDKNPLASMFGMSMGDPMIIIQGEKA</sequence>
<dbReference type="PANTHER" id="PTHR43036">
    <property type="entry name" value="OSJNBB0011N17.9 PROTEIN"/>
    <property type="match status" value="1"/>
</dbReference>
<evidence type="ECO:0000313" key="3">
    <source>
        <dbReference type="EMBL" id="CAD8802918.1"/>
    </source>
</evidence>
<dbReference type="Gene3D" id="3.40.50.150">
    <property type="entry name" value="Vaccinia Virus protein VP39"/>
    <property type="match status" value="1"/>
</dbReference>
<organism evidence="3">
    <name type="scientific">Hemiselmis tepida</name>
    <dbReference type="NCBI Taxonomy" id="464990"/>
    <lineage>
        <taxon>Eukaryota</taxon>
        <taxon>Cryptophyceae</taxon>
        <taxon>Cryptomonadales</taxon>
        <taxon>Hemiselmidaceae</taxon>
        <taxon>Hemiselmis</taxon>
    </lineage>
</organism>
<evidence type="ECO:0000259" key="2">
    <source>
        <dbReference type="Pfam" id="PF08241"/>
    </source>
</evidence>
<dbReference type="InterPro" id="IPR013216">
    <property type="entry name" value="Methyltransf_11"/>
</dbReference>
<dbReference type="CDD" id="cd02440">
    <property type="entry name" value="AdoMet_MTases"/>
    <property type="match status" value="1"/>
</dbReference>
<protein>
    <recommendedName>
        <fullName evidence="2">Methyltransferase type 11 domain-containing protein</fullName>
    </recommendedName>
</protein>
<reference evidence="3" key="1">
    <citation type="submission" date="2021-01" db="EMBL/GenBank/DDBJ databases">
        <authorList>
            <person name="Corre E."/>
            <person name="Pelletier E."/>
            <person name="Niang G."/>
            <person name="Scheremetjew M."/>
            <person name="Finn R."/>
            <person name="Kale V."/>
            <person name="Holt S."/>
            <person name="Cochrane G."/>
            <person name="Meng A."/>
            <person name="Brown T."/>
            <person name="Cohen L."/>
        </authorList>
    </citation>
    <scope>NUCLEOTIDE SEQUENCE</scope>
    <source>
        <strain evidence="3">CCMP443</strain>
    </source>
</reference>
<dbReference type="Pfam" id="PF08241">
    <property type="entry name" value="Methyltransf_11"/>
    <property type="match status" value="1"/>
</dbReference>
<name>A0A7S0Z0W2_9CRYP</name>
<evidence type="ECO:0000256" key="1">
    <source>
        <dbReference type="SAM" id="SignalP"/>
    </source>
</evidence>
<proteinExistence type="predicted"/>
<dbReference type="EMBL" id="HBFN01028731">
    <property type="protein sequence ID" value="CAD8802918.1"/>
    <property type="molecule type" value="Transcribed_RNA"/>
</dbReference>
<feature type="signal peptide" evidence="1">
    <location>
        <begin position="1"/>
        <end position="19"/>
    </location>
</feature>
<dbReference type="PANTHER" id="PTHR43036:SF2">
    <property type="entry name" value="OS04G0481300 PROTEIN"/>
    <property type="match status" value="1"/>
</dbReference>
<dbReference type="InterPro" id="IPR029063">
    <property type="entry name" value="SAM-dependent_MTases_sf"/>
</dbReference>
<gene>
    <name evidence="3" type="ORF">HTEP1355_LOCUS16596</name>
</gene>
<dbReference type="GO" id="GO:0008757">
    <property type="term" value="F:S-adenosylmethionine-dependent methyltransferase activity"/>
    <property type="evidence" value="ECO:0007669"/>
    <property type="project" value="InterPro"/>
</dbReference>
<feature type="chain" id="PRO_5030909500" description="Methyltransferase type 11 domain-containing protein" evidence="1">
    <location>
        <begin position="20"/>
        <end position="302"/>
    </location>
</feature>
<dbReference type="AlphaFoldDB" id="A0A7S0Z0W2"/>
<accession>A0A7S0Z0W2</accession>